<dbReference type="Proteomes" id="UP000001882">
    <property type="component" value="Chromosome"/>
</dbReference>
<dbReference type="InParanoid" id="D1YWK0"/>
<feature type="domain" description="HTH arsR-type" evidence="3">
    <location>
        <begin position="1031"/>
        <end position="1126"/>
    </location>
</feature>
<dbReference type="SUPFAM" id="SSF46785">
    <property type="entry name" value="Winged helix' DNA-binding domain"/>
    <property type="match status" value="2"/>
</dbReference>
<keyword evidence="2" id="KW-1133">Transmembrane helix</keyword>
<dbReference type="KEGG" id="mpd:MCP_0750"/>
<dbReference type="Pfam" id="PF13412">
    <property type="entry name" value="HTH_24"/>
    <property type="match status" value="1"/>
</dbReference>
<proteinExistence type="predicted"/>
<accession>D1YWK0</accession>
<keyword evidence="2" id="KW-0812">Transmembrane</keyword>
<dbReference type="Gene3D" id="2.130.10.30">
    <property type="entry name" value="Regulator of chromosome condensation 1/beta-lactamase-inhibitor protein II"/>
    <property type="match status" value="2"/>
</dbReference>
<dbReference type="GeneID" id="8682662"/>
<organism evidence="4 5">
    <name type="scientific">Methanocella paludicola (strain DSM 17711 / JCM 13418 / NBRC 101707 / SANAE)</name>
    <dbReference type="NCBI Taxonomy" id="304371"/>
    <lineage>
        <taxon>Archaea</taxon>
        <taxon>Methanobacteriati</taxon>
        <taxon>Methanobacteriota</taxon>
        <taxon>Stenosarchaea group</taxon>
        <taxon>Methanomicrobia</taxon>
        <taxon>Methanocellales</taxon>
        <taxon>Methanocellaceae</taxon>
        <taxon>Methanocella</taxon>
    </lineage>
</organism>
<evidence type="ECO:0000256" key="1">
    <source>
        <dbReference type="ARBA" id="ARBA00022737"/>
    </source>
</evidence>
<dbReference type="EMBL" id="AP011532">
    <property type="protein sequence ID" value="BAI60822.1"/>
    <property type="molecule type" value="Genomic_DNA"/>
</dbReference>
<dbReference type="InterPro" id="IPR036390">
    <property type="entry name" value="WH_DNA-bd_sf"/>
</dbReference>
<reference evidence="5" key="3">
    <citation type="journal article" date="2011" name="PLoS ONE">
        <title>Genome sequence of a mesophilic hydrogenotrophic methanogen Methanocella paludicola, the first cultivated representative of the order Methanocellales.</title>
        <authorList>
            <person name="Sakai S."/>
            <person name="Takaki Y."/>
            <person name="Shimamura S."/>
            <person name="Sekine M."/>
            <person name="Tajima T."/>
            <person name="Kosugi H."/>
            <person name="Ichikawa N."/>
            <person name="Tasumi E."/>
            <person name="Hiraki A.T."/>
            <person name="Shimizu A."/>
            <person name="Kato Y."/>
            <person name="Nishiko R."/>
            <person name="Mori K."/>
            <person name="Fujita N."/>
            <person name="Imachi H."/>
            <person name="Takai K."/>
        </authorList>
    </citation>
    <scope>NUCLEOTIDE SEQUENCE [LARGE SCALE GENOMIC DNA]</scope>
    <source>
        <strain evidence="5">DSM 17711 / JCM 13418 / NBRC 101707 / SANAE</strain>
    </source>
</reference>
<dbReference type="Pfam" id="PF13360">
    <property type="entry name" value="PQQ_2"/>
    <property type="match status" value="1"/>
</dbReference>
<dbReference type="SUPFAM" id="SSF50998">
    <property type="entry name" value="Quinoprotein alcohol dehydrogenase-like"/>
    <property type="match status" value="1"/>
</dbReference>
<reference evidence="4 5" key="1">
    <citation type="journal article" date="2007" name="Appl. Environ. Microbiol.">
        <title>Isolation of key methanogens for global methane emission from rice paddy fields: a novel isolate affiliated with the clone cluster rice cluster I.</title>
        <authorList>
            <person name="Sakai S."/>
            <person name="Imachi H."/>
            <person name="Sekiguchi Y."/>
            <person name="Ohashi A."/>
            <person name="Harada H."/>
            <person name="Kamagata Y."/>
        </authorList>
    </citation>
    <scope>NUCLEOTIDE SEQUENCE [LARGE SCALE GENOMIC DNA]</scope>
    <source>
        <strain evidence="5">DSM 17711 / JCM 13418 / NBRC 101707 / SANAE</strain>
    </source>
</reference>
<reference evidence="4 5" key="2">
    <citation type="journal article" date="2008" name="Int. J. Syst. Evol. Microbiol.">
        <title>Methanocella paludicola gen. nov., sp. nov., a methane-producing archaeon, the first isolate of the lineage 'Rice Cluster I', and proposal of the new archaeal order Methanocellales ord. nov.</title>
        <authorList>
            <person name="Sakai S."/>
            <person name="Imachi H."/>
            <person name="Hanada S."/>
            <person name="Ohashi A."/>
            <person name="Harada H."/>
            <person name="Kamagata Y."/>
        </authorList>
    </citation>
    <scope>NUCLEOTIDE SEQUENCE [LARGE SCALE GENOMIC DNA]</scope>
    <source>
        <strain evidence="5">DSM 17711 / JCM 13418 / NBRC 101707 / SANAE</strain>
    </source>
</reference>
<dbReference type="SUPFAM" id="SSF50985">
    <property type="entry name" value="RCC1/BLIP-II"/>
    <property type="match status" value="1"/>
</dbReference>
<dbReference type="eggNOG" id="arCOG02493">
    <property type="taxonomic scope" value="Archaea"/>
</dbReference>
<dbReference type="RefSeq" id="WP_012899502.1">
    <property type="nucleotide sequence ID" value="NC_013665.1"/>
</dbReference>
<dbReference type="PROSITE" id="PS50987">
    <property type="entry name" value="HTH_ARSR_2"/>
    <property type="match status" value="1"/>
</dbReference>
<dbReference type="InterPro" id="IPR009091">
    <property type="entry name" value="RCC1/BLIP-II"/>
</dbReference>
<dbReference type="PRINTS" id="PR00633">
    <property type="entry name" value="RCCNDNSATION"/>
</dbReference>
<evidence type="ECO:0000256" key="2">
    <source>
        <dbReference type="SAM" id="Phobius"/>
    </source>
</evidence>
<dbReference type="AlphaFoldDB" id="D1YWK0"/>
<evidence type="ECO:0000313" key="4">
    <source>
        <dbReference type="EMBL" id="BAI60822.1"/>
    </source>
</evidence>
<dbReference type="InterPro" id="IPR002372">
    <property type="entry name" value="PQQ_rpt_dom"/>
</dbReference>
<dbReference type="Pfam" id="PF13540">
    <property type="entry name" value="RCC1_2"/>
    <property type="match status" value="1"/>
</dbReference>
<name>D1YWK0_METPS</name>
<dbReference type="InterPro" id="IPR051625">
    <property type="entry name" value="Signaling_Regulatory_Domain"/>
</dbReference>
<sequence>MRSWTCVIALVFVCSLGLFVEPGLAESRITDVSADASGCGIALNDNGTIWLWGTVATNDDTGLQPIIMPGVDHVVAVTGQMYPVVLKDDGTVWLIKNYPYFENPEKFKGSTGYGLVKVDGLDHIIAIDGNNQNLLALKDDGTVWAMGSNMYGQRGMEEGYGAIDYEGPLVNQVQGLSDVIAISEGDSHALALKKDGTVWAWGMNNMGQLGDGTTTYDQWEEISPDGKPYLTTCPGGKSTPVMVKGLTGATAIAGGTEFSMALKDDGTVWAWGRNSFGMLGDGVPGNIETQRTTPVQVVGLANVMSIDAGRWFALALRDDGTVWAWGDNRICGMLGDGTLENRNVPTQVKGLSGISSISAGNTNNYALDKYGIVWGWGDNSAGQLGDGQHGANVYRATADKVPFTEALAGPEISPGWMARPYPPISVNPPIQDNPIEYMAVAGDHILAFSRNNLAAMDANGTPEWNLTIPGAWTYSQAYDIITDPHVKAIRTDTINGVTTTVVDENSMMAMSVKAVPIFTSEDGYVYLYAFSDAVDSKFQPMDRKSYLNGSNYLAGKDLIAVAPDGKIEWTHHFVDDIAIQDNAHLEAHGDRIYLYNGYNETVFDTSGKVLFTIENISNPVSVDEDGNMYAVEAVKVMRHWLSSFVDGVYFDYRTPSNVVEAYTPDGKQSWRKVLDANIAFSYFLPVVWNGEIGIPLYHDGVLYVPQDGGVTALNKDGSLRWAKNITGEYRVFYLMPMDSKGDLYLYSRNDDGSQTVMVIGPDGTVIARADAGQSYVACASNGVLYKDNKPMAERDMVPTKDSLEMGEVAAYDLLQGKYLWNFTTPIGQSTTVVLNESNVLTLFPDRIATGLSSGTIYYEHSNAQVIPAGNATYVYFRTAVKDNPIIYNQSTCTYYSALYALDKTGKLVWQKPMDSFLTAAAANNTTIYYGTNGGSISIETIGVVAGVAIVGSLLAFFLLGSVTRARSRIDKNENRNRINKFIIDRPGSTLYELSKVLGMNIGTLRYHLMILGLNHRTVTYNDGKFVRYFANSNTYSNEDKMVISLVRRESMGKLLKAVMDSGEVTNDELCEKLGLPESGISKYLSELSDKGIVTKTGQGTRVYYSIRELHRERLSKALTLMDNRVETVKNEGMLPDQAETYG</sequence>
<dbReference type="Pfam" id="PF00415">
    <property type="entry name" value="RCC1"/>
    <property type="match status" value="2"/>
</dbReference>
<dbReference type="InterPro" id="IPR011047">
    <property type="entry name" value="Quinoprotein_ADH-like_sf"/>
</dbReference>
<dbReference type="CDD" id="cd00090">
    <property type="entry name" value="HTH_ARSR"/>
    <property type="match status" value="1"/>
</dbReference>
<dbReference type="SMART" id="SM00418">
    <property type="entry name" value="HTH_ARSR"/>
    <property type="match status" value="1"/>
</dbReference>
<protein>
    <recommendedName>
        <fullName evidence="3">HTH arsR-type domain-containing protein</fullName>
    </recommendedName>
</protein>
<dbReference type="InterPro" id="IPR011991">
    <property type="entry name" value="ArsR-like_HTH"/>
</dbReference>
<dbReference type="PROSITE" id="PS50012">
    <property type="entry name" value="RCC1_3"/>
    <property type="match status" value="5"/>
</dbReference>
<keyword evidence="5" id="KW-1185">Reference proteome</keyword>
<dbReference type="OrthoDB" id="113583at2157"/>
<dbReference type="PANTHER" id="PTHR22872">
    <property type="entry name" value="BTK-BINDING PROTEIN-RELATED"/>
    <property type="match status" value="1"/>
</dbReference>
<dbReference type="InterPro" id="IPR015943">
    <property type="entry name" value="WD40/YVTN_repeat-like_dom_sf"/>
</dbReference>
<dbReference type="Gene3D" id="2.130.10.10">
    <property type="entry name" value="YVTN repeat-like/Quinoprotein amine dehydrogenase"/>
    <property type="match status" value="1"/>
</dbReference>
<gene>
    <name evidence="4" type="ordered locus">MCP_0750</name>
</gene>
<dbReference type="InterPro" id="IPR018391">
    <property type="entry name" value="PQQ_b-propeller_rpt"/>
</dbReference>
<keyword evidence="1" id="KW-0677">Repeat</keyword>
<evidence type="ECO:0000313" key="5">
    <source>
        <dbReference type="Proteomes" id="UP000001882"/>
    </source>
</evidence>
<keyword evidence="2" id="KW-0472">Membrane</keyword>
<dbReference type="InterPro" id="IPR001845">
    <property type="entry name" value="HTH_ArsR_DNA-bd_dom"/>
</dbReference>
<dbReference type="InterPro" id="IPR036388">
    <property type="entry name" value="WH-like_DNA-bd_sf"/>
</dbReference>
<dbReference type="eggNOG" id="arCOG02611">
    <property type="taxonomic scope" value="Archaea"/>
</dbReference>
<dbReference type="InterPro" id="IPR000408">
    <property type="entry name" value="Reg_chr_condens"/>
</dbReference>
<dbReference type="SMART" id="SM00564">
    <property type="entry name" value="PQQ"/>
    <property type="match status" value="3"/>
</dbReference>
<feature type="transmembrane region" description="Helical" evidence="2">
    <location>
        <begin position="941"/>
        <end position="962"/>
    </location>
</feature>
<dbReference type="GO" id="GO:0003700">
    <property type="term" value="F:DNA-binding transcription factor activity"/>
    <property type="evidence" value="ECO:0007669"/>
    <property type="project" value="InterPro"/>
</dbReference>
<evidence type="ECO:0000259" key="3">
    <source>
        <dbReference type="PROSITE" id="PS50987"/>
    </source>
</evidence>
<dbReference type="Gene3D" id="1.10.10.10">
    <property type="entry name" value="Winged helix-like DNA-binding domain superfamily/Winged helix DNA-binding domain"/>
    <property type="match status" value="2"/>
</dbReference>